<dbReference type="Pfam" id="PF00147">
    <property type="entry name" value="Fibrinogen_C"/>
    <property type="match status" value="1"/>
</dbReference>
<dbReference type="OrthoDB" id="4778440at2759"/>
<dbReference type="AlphaFoldDB" id="A0A8S4Q378"/>
<dbReference type="InterPro" id="IPR050373">
    <property type="entry name" value="Fibrinogen_C-term_domain"/>
</dbReference>
<evidence type="ECO:0000256" key="3">
    <source>
        <dbReference type="SAM" id="Phobius"/>
    </source>
</evidence>
<dbReference type="GO" id="GO:0005615">
    <property type="term" value="C:extracellular space"/>
    <property type="evidence" value="ECO:0007669"/>
    <property type="project" value="TreeGrafter"/>
</dbReference>
<feature type="domain" description="Fibrinogen C-terminal" evidence="4">
    <location>
        <begin position="218"/>
        <end position="426"/>
    </location>
</feature>
<dbReference type="Gene3D" id="1.20.5.340">
    <property type="match status" value="1"/>
</dbReference>
<keyword evidence="3" id="KW-0812">Transmembrane</keyword>
<dbReference type="EMBL" id="CAIIXF020000011">
    <property type="protein sequence ID" value="CAH1798392.1"/>
    <property type="molecule type" value="Genomic_DNA"/>
</dbReference>
<dbReference type="PROSITE" id="PS51406">
    <property type="entry name" value="FIBRINOGEN_C_2"/>
    <property type="match status" value="1"/>
</dbReference>
<keyword evidence="6" id="KW-1185">Reference proteome</keyword>
<protein>
    <recommendedName>
        <fullName evidence="4">Fibrinogen C-terminal domain-containing protein</fullName>
    </recommendedName>
</protein>
<evidence type="ECO:0000313" key="6">
    <source>
        <dbReference type="Proteomes" id="UP000749559"/>
    </source>
</evidence>
<evidence type="ECO:0000259" key="4">
    <source>
        <dbReference type="PROSITE" id="PS51406"/>
    </source>
</evidence>
<comment type="caution">
    <text evidence="5">The sequence shown here is derived from an EMBL/GenBank/DDBJ whole genome shotgun (WGS) entry which is preliminary data.</text>
</comment>
<dbReference type="SUPFAM" id="SSF58100">
    <property type="entry name" value="Bacterial hemolysins"/>
    <property type="match status" value="1"/>
</dbReference>
<keyword evidence="1" id="KW-0175">Coiled coil</keyword>
<proteinExistence type="predicted"/>
<evidence type="ECO:0000256" key="2">
    <source>
        <dbReference type="SAM" id="MobiDB-lite"/>
    </source>
</evidence>
<evidence type="ECO:0000313" key="5">
    <source>
        <dbReference type="EMBL" id="CAH1798392.1"/>
    </source>
</evidence>
<feature type="compositionally biased region" description="Basic and acidic residues" evidence="2">
    <location>
        <begin position="23"/>
        <end position="37"/>
    </location>
</feature>
<organism evidence="5 6">
    <name type="scientific">Owenia fusiformis</name>
    <name type="common">Polychaete worm</name>
    <dbReference type="NCBI Taxonomy" id="6347"/>
    <lineage>
        <taxon>Eukaryota</taxon>
        <taxon>Metazoa</taxon>
        <taxon>Spiralia</taxon>
        <taxon>Lophotrochozoa</taxon>
        <taxon>Annelida</taxon>
        <taxon>Polychaeta</taxon>
        <taxon>Sedentaria</taxon>
        <taxon>Canalipalpata</taxon>
        <taxon>Sabellida</taxon>
        <taxon>Oweniida</taxon>
        <taxon>Oweniidae</taxon>
        <taxon>Owenia</taxon>
    </lineage>
</organism>
<dbReference type="Proteomes" id="UP000749559">
    <property type="component" value="Unassembled WGS sequence"/>
</dbReference>
<dbReference type="InterPro" id="IPR014716">
    <property type="entry name" value="Fibrinogen_a/b/g_C_1"/>
</dbReference>
<reference evidence="5" key="1">
    <citation type="submission" date="2022-03" db="EMBL/GenBank/DDBJ databases">
        <authorList>
            <person name="Martin C."/>
        </authorList>
    </citation>
    <scope>NUCLEOTIDE SEQUENCE</scope>
</reference>
<evidence type="ECO:0000256" key="1">
    <source>
        <dbReference type="SAM" id="Coils"/>
    </source>
</evidence>
<gene>
    <name evidence="5" type="ORF">OFUS_LOCUS22543</name>
</gene>
<dbReference type="InterPro" id="IPR036056">
    <property type="entry name" value="Fibrinogen-like_C"/>
</dbReference>
<feature type="transmembrane region" description="Helical" evidence="3">
    <location>
        <begin position="81"/>
        <end position="101"/>
    </location>
</feature>
<dbReference type="SMART" id="SM00186">
    <property type="entry name" value="FBG"/>
    <property type="match status" value="1"/>
</dbReference>
<feature type="coiled-coil region" evidence="1">
    <location>
        <begin position="153"/>
        <end position="194"/>
    </location>
</feature>
<dbReference type="InterPro" id="IPR002181">
    <property type="entry name" value="Fibrinogen_a/b/g_C_dom"/>
</dbReference>
<feature type="region of interest" description="Disordered" evidence="2">
    <location>
        <begin position="1"/>
        <end position="41"/>
    </location>
</feature>
<keyword evidence="3" id="KW-0472">Membrane</keyword>
<dbReference type="SUPFAM" id="SSF56496">
    <property type="entry name" value="Fibrinogen C-terminal domain-like"/>
    <property type="match status" value="1"/>
</dbReference>
<dbReference type="PANTHER" id="PTHR19143:SF394">
    <property type="entry name" value="ANGIOPOIETIN-RELATED PROTEIN 3-LIKE"/>
    <property type="match status" value="1"/>
</dbReference>
<accession>A0A8S4Q378</accession>
<sequence length="426" mass="48429">MSKTPNTSLPPIPNTDDITYINLKERQPQRKANKTESVDVNMAEYATLGERNEEEMKNPTYENLPKKPEEKSFLAKNKWKIIIAGAVIVILIAQCLVIGLARGGVFQEYNAQTGSGTVDKNVCQKQDLWKMRDNIKEDSSNLTNDVVTLKDDISTLTNNVSLLKDDVSSMENDISSLTNDVLSLKEDISTLKNDISALLHKPDVKCDNAELRDDIQKILATVGVPDCENQQDGRVNIRTTDRIFSTQCINGWLVFAQRFDGSVDFYRNWEDYKRGFGNIDGEYFLGFNNILSVLKLGSYKLRIELTTWPDKGSVTKYAEYSTFDLAGESEQYRITVSGYSGTAGDSMTYSNNMKFSTKDKDHDKWSDNSATTYLGAWWYKDYTYAHLYGPYMSSSQCDVRLKCMYWANWPQRIGRSHNGGNYSFKE</sequence>
<dbReference type="Gene3D" id="3.90.215.10">
    <property type="entry name" value="Gamma Fibrinogen, chain A, domain 1"/>
    <property type="match status" value="1"/>
</dbReference>
<keyword evidence="3" id="KW-1133">Transmembrane helix</keyword>
<name>A0A8S4Q378_OWEFU</name>
<dbReference type="CDD" id="cd00087">
    <property type="entry name" value="FReD"/>
    <property type="match status" value="1"/>
</dbReference>
<dbReference type="PANTHER" id="PTHR19143">
    <property type="entry name" value="FIBRINOGEN/TENASCIN/ANGIOPOEITIN"/>
    <property type="match status" value="1"/>
</dbReference>
<dbReference type="Gene3D" id="4.10.530.10">
    <property type="entry name" value="Gamma-fibrinogen Carboxyl Terminal Fragment, domain 2"/>
    <property type="match status" value="1"/>
</dbReference>
<feature type="non-terminal residue" evidence="5">
    <location>
        <position position="1"/>
    </location>
</feature>